<protein>
    <recommendedName>
        <fullName evidence="13">cardiolipin synthase (CMP-forming)</fullName>
        <ecNumber evidence="13">2.7.8.41</ecNumber>
    </recommendedName>
</protein>
<gene>
    <name evidence="16" type="ORF">ACJMK2_036087</name>
</gene>
<dbReference type="GO" id="GO:0005743">
    <property type="term" value="C:mitochondrial inner membrane"/>
    <property type="evidence" value="ECO:0007669"/>
    <property type="project" value="UniProtKB-SubCell"/>
</dbReference>
<feature type="transmembrane region" description="Helical" evidence="15">
    <location>
        <begin position="236"/>
        <end position="253"/>
    </location>
</feature>
<dbReference type="PANTHER" id="PTHR14269:SF60">
    <property type="entry name" value="CARDIOLIPIN SYNTHASE (CMP-FORMING)"/>
    <property type="match status" value="1"/>
</dbReference>
<evidence type="ECO:0000256" key="2">
    <source>
        <dbReference type="ARBA" id="ARBA00010441"/>
    </source>
</evidence>
<accession>A0ABD3WG43</accession>
<dbReference type="InterPro" id="IPR050324">
    <property type="entry name" value="CDP-alcohol_PTase-I"/>
</dbReference>
<keyword evidence="9" id="KW-0496">Mitochondrion</keyword>
<evidence type="ECO:0000256" key="4">
    <source>
        <dbReference type="ARBA" id="ARBA00022679"/>
    </source>
</evidence>
<dbReference type="InterPro" id="IPR043130">
    <property type="entry name" value="CDP-OH_PTrfase_TM_dom"/>
</dbReference>
<evidence type="ECO:0000256" key="9">
    <source>
        <dbReference type="ARBA" id="ARBA00023128"/>
    </source>
</evidence>
<evidence type="ECO:0000256" key="14">
    <source>
        <dbReference type="ARBA" id="ARBA00047433"/>
    </source>
</evidence>
<dbReference type="Pfam" id="PF01066">
    <property type="entry name" value="CDP-OH_P_transf"/>
    <property type="match status" value="1"/>
</dbReference>
<keyword evidence="12" id="KW-1208">Phospholipid metabolism</keyword>
<name>A0ABD3WG43_SINWO</name>
<evidence type="ECO:0000256" key="1">
    <source>
        <dbReference type="ARBA" id="ARBA00004448"/>
    </source>
</evidence>
<dbReference type="GO" id="GO:0043337">
    <property type="term" value="F:cardiolipin synthase (CMP-forming)"/>
    <property type="evidence" value="ECO:0007669"/>
    <property type="project" value="UniProtKB-EC"/>
</dbReference>
<evidence type="ECO:0000256" key="6">
    <source>
        <dbReference type="ARBA" id="ARBA00022792"/>
    </source>
</evidence>
<keyword evidence="17" id="KW-1185">Reference proteome</keyword>
<evidence type="ECO:0000256" key="3">
    <source>
        <dbReference type="ARBA" id="ARBA00022516"/>
    </source>
</evidence>
<keyword evidence="7 15" id="KW-1133">Transmembrane helix</keyword>
<dbReference type="AlphaFoldDB" id="A0ABD3WG43"/>
<dbReference type="EMBL" id="JBJQND010000006">
    <property type="protein sequence ID" value="KAL3872909.1"/>
    <property type="molecule type" value="Genomic_DNA"/>
</dbReference>
<dbReference type="EC" id="2.7.8.41" evidence="13"/>
<evidence type="ECO:0000256" key="15">
    <source>
        <dbReference type="SAM" id="Phobius"/>
    </source>
</evidence>
<dbReference type="FunFam" id="1.20.120.1760:FF:000005">
    <property type="entry name" value="Cardiolipin synthase 1"/>
    <property type="match status" value="1"/>
</dbReference>
<dbReference type="Gene3D" id="1.20.120.1760">
    <property type="match status" value="1"/>
</dbReference>
<keyword evidence="11" id="KW-0594">Phospholipid biosynthesis</keyword>
<keyword evidence="4" id="KW-0808">Transferase</keyword>
<evidence type="ECO:0000256" key="5">
    <source>
        <dbReference type="ARBA" id="ARBA00022692"/>
    </source>
</evidence>
<dbReference type="GO" id="GO:0008654">
    <property type="term" value="P:phospholipid biosynthetic process"/>
    <property type="evidence" value="ECO:0007669"/>
    <property type="project" value="UniProtKB-KW"/>
</dbReference>
<evidence type="ECO:0000256" key="7">
    <source>
        <dbReference type="ARBA" id="ARBA00022989"/>
    </source>
</evidence>
<keyword evidence="8" id="KW-0443">Lipid metabolism</keyword>
<sequence length="366" mass="40702">MAAPRLTYVATALPLRAKYAVFTSCKLKTCIEICSMCRKQLLFSFCRHFSWSENNNALHFPQNLRGQMIKGSNSSTTFQSARGFYRKTGEYIVHKLNLCASTNIGLNTFYQSNKISVCYLHSVQPDSNKSDELDQKLSKTSIQEKVVRPDSSQKEDGQPSIFHKEDVRTIPNLLTTLRIAVTPVIGYLIINGSFEWALGIFVLAGISDVLDGYIARNFKNQTSALGTALDPLADKVLISMMYLTLTLAGLLPVPLTCVVVGRDVLLVSAFFYMRYRTLPPPKTISRYFDVTRSTAKVYPSMLGKVNTGLQLSLVAFTLAAPVFGFLNHPLLQGLWYLTAATTIGSGVSYVQSRNEHIKVYSSTTKK</sequence>
<feature type="transmembrane region" description="Helical" evidence="15">
    <location>
        <begin position="308"/>
        <end position="327"/>
    </location>
</feature>
<keyword evidence="6" id="KW-0999">Mitochondrion inner membrane</keyword>
<reference evidence="16 17" key="1">
    <citation type="submission" date="2024-11" db="EMBL/GenBank/DDBJ databases">
        <title>Chromosome-level genome assembly of the freshwater bivalve Anodonta woodiana.</title>
        <authorList>
            <person name="Chen X."/>
        </authorList>
    </citation>
    <scope>NUCLEOTIDE SEQUENCE [LARGE SCALE GENOMIC DNA]</scope>
    <source>
        <strain evidence="16">MN2024</strain>
        <tissue evidence="16">Gills</tissue>
    </source>
</reference>
<dbReference type="PANTHER" id="PTHR14269">
    <property type="entry name" value="CDP-DIACYLGLYCEROL--GLYCEROL-3-PHOSPHATE 3-PHOSPHATIDYLTRANSFERASE-RELATED"/>
    <property type="match status" value="1"/>
</dbReference>
<keyword evidence="10 15" id="KW-0472">Membrane</keyword>
<evidence type="ECO:0000256" key="12">
    <source>
        <dbReference type="ARBA" id="ARBA00023264"/>
    </source>
</evidence>
<proteinExistence type="inferred from homology"/>
<comment type="caution">
    <text evidence="16">The sequence shown here is derived from an EMBL/GenBank/DDBJ whole genome shotgun (WGS) entry which is preliminary data.</text>
</comment>
<evidence type="ECO:0000313" key="16">
    <source>
        <dbReference type="EMBL" id="KAL3872909.1"/>
    </source>
</evidence>
<evidence type="ECO:0000313" key="17">
    <source>
        <dbReference type="Proteomes" id="UP001634394"/>
    </source>
</evidence>
<keyword evidence="3" id="KW-0444">Lipid biosynthesis</keyword>
<comment type="subcellular location">
    <subcellularLocation>
        <location evidence="1">Mitochondrion inner membrane</location>
        <topology evidence="1">Multi-pass membrane protein</topology>
    </subcellularLocation>
</comment>
<evidence type="ECO:0000256" key="8">
    <source>
        <dbReference type="ARBA" id="ARBA00023098"/>
    </source>
</evidence>
<feature type="transmembrane region" description="Helical" evidence="15">
    <location>
        <begin position="333"/>
        <end position="350"/>
    </location>
</feature>
<comment type="similarity">
    <text evidence="2">Belongs to the CDP-alcohol phosphatidyltransferase class-I family.</text>
</comment>
<organism evidence="16 17">
    <name type="scientific">Sinanodonta woodiana</name>
    <name type="common">Chinese pond mussel</name>
    <name type="synonym">Anodonta woodiana</name>
    <dbReference type="NCBI Taxonomy" id="1069815"/>
    <lineage>
        <taxon>Eukaryota</taxon>
        <taxon>Metazoa</taxon>
        <taxon>Spiralia</taxon>
        <taxon>Lophotrochozoa</taxon>
        <taxon>Mollusca</taxon>
        <taxon>Bivalvia</taxon>
        <taxon>Autobranchia</taxon>
        <taxon>Heteroconchia</taxon>
        <taxon>Palaeoheterodonta</taxon>
        <taxon>Unionida</taxon>
        <taxon>Unionoidea</taxon>
        <taxon>Unionidae</taxon>
        <taxon>Unioninae</taxon>
        <taxon>Sinanodonta</taxon>
    </lineage>
</organism>
<evidence type="ECO:0000256" key="13">
    <source>
        <dbReference type="ARBA" id="ARBA00039001"/>
    </source>
</evidence>
<keyword evidence="5 15" id="KW-0812">Transmembrane</keyword>
<dbReference type="Proteomes" id="UP001634394">
    <property type="component" value="Unassembled WGS sequence"/>
</dbReference>
<comment type="catalytic activity">
    <reaction evidence="14">
        <text>a CDP-1,2-diacyl-sn-glycerol + a 1,2-diacyl-sn-glycero-3-phospho-(1'-sn-glycerol) = a cardiolipin + CMP + H(+)</text>
        <dbReference type="Rhea" id="RHEA:32931"/>
        <dbReference type="ChEBI" id="CHEBI:15378"/>
        <dbReference type="ChEBI" id="CHEBI:58332"/>
        <dbReference type="ChEBI" id="CHEBI:60377"/>
        <dbReference type="ChEBI" id="CHEBI:62237"/>
        <dbReference type="ChEBI" id="CHEBI:64716"/>
        <dbReference type="EC" id="2.7.8.41"/>
    </reaction>
</comment>
<dbReference type="InterPro" id="IPR000462">
    <property type="entry name" value="CDP-OH_P_trans"/>
</dbReference>
<evidence type="ECO:0000256" key="10">
    <source>
        <dbReference type="ARBA" id="ARBA00023136"/>
    </source>
</evidence>
<evidence type="ECO:0000256" key="11">
    <source>
        <dbReference type="ARBA" id="ARBA00023209"/>
    </source>
</evidence>